<dbReference type="Proteomes" id="UP001163726">
    <property type="component" value="Chromosome"/>
</dbReference>
<feature type="chain" id="PRO_5046133287" description="Lipoprotein" evidence="3">
    <location>
        <begin position="22"/>
        <end position="317"/>
    </location>
</feature>
<evidence type="ECO:0000313" key="5">
    <source>
        <dbReference type="Proteomes" id="UP001163726"/>
    </source>
</evidence>
<feature type="compositionally biased region" description="Gly residues" evidence="2">
    <location>
        <begin position="303"/>
        <end position="317"/>
    </location>
</feature>
<evidence type="ECO:0000256" key="3">
    <source>
        <dbReference type="SAM" id="SignalP"/>
    </source>
</evidence>
<organism evidence="4 5">
    <name type="scientific">Catenovulum adriaticum</name>
    <dbReference type="NCBI Taxonomy" id="2984846"/>
    <lineage>
        <taxon>Bacteria</taxon>
        <taxon>Pseudomonadati</taxon>
        <taxon>Pseudomonadota</taxon>
        <taxon>Gammaproteobacteria</taxon>
        <taxon>Alteromonadales</taxon>
        <taxon>Alteromonadaceae</taxon>
        <taxon>Catenovulum</taxon>
    </lineage>
</organism>
<keyword evidence="1" id="KW-0175">Coiled coil</keyword>
<proteinExistence type="predicted"/>
<evidence type="ECO:0000313" key="4">
    <source>
        <dbReference type="EMBL" id="WAJ70845.1"/>
    </source>
</evidence>
<keyword evidence="5" id="KW-1185">Reference proteome</keyword>
<feature type="signal peptide" evidence="3">
    <location>
        <begin position="1"/>
        <end position="21"/>
    </location>
</feature>
<evidence type="ECO:0000256" key="1">
    <source>
        <dbReference type="SAM" id="Coils"/>
    </source>
</evidence>
<feature type="coiled-coil region" evidence="1">
    <location>
        <begin position="255"/>
        <end position="282"/>
    </location>
</feature>
<reference evidence="4" key="1">
    <citation type="submission" date="2022-10" db="EMBL/GenBank/DDBJ databases">
        <title>Catenovulum adriacola sp. nov. isolated in the Harbour of Susak.</title>
        <authorList>
            <person name="Schoch T."/>
            <person name="Reich S.J."/>
            <person name="Stoeferle S."/>
            <person name="Flaiz M."/>
            <person name="Kazda M."/>
            <person name="Riedel C.U."/>
            <person name="Duerre P."/>
        </authorList>
    </citation>
    <scope>NUCLEOTIDE SEQUENCE</scope>
    <source>
        <strain evidence="4">TS8</strain>
    </source>
</reference>
<feature type="region of interest" description="Disordered" evidence="2">
    <location>
        <begin position="293"/>
        <end position="317"/>
    </location>
</feature>
<protein>
    <recommendedName>
        <fullName evidence="6">Lipoprotein</fullName>
    </recommendedName>
</protein>
<accession>A0ABY7ANG8</accession>
<evidence type="ECO:0000256" key="2">
    <source>
        <dbReference type="SAM" id="MobiDB-lite"/>
    </source>
</evidence>
<dbReference type="PROSITE" id="PS51257">
    <property type="entry name" value="PROKAR_LIPOPROTEIN"/>
    <property type="match status" value="1"/>
</dbReference>
<name>A0ABY7ANG8_9ALTE</name>
<gene>
    <name evidence="4" type="ORF">OLW01_03275</name>
</gene>
<sequence>MKLTFKHTALSLALAGSFALTGCNFIGDGDAVFTDPTMTVAFDGAAIKGPLAGATVSAYLKSDTNRSNDLLADQDIQTDANGEYDFTLDVSGDVVIVVTADSDTTMVCDAPSGCGSVAYEDEVQATDLTGVSLSSVAYVSSGQSVSSTPVNTLTTLAAEIAKDVPNATKAQLQKIVLDLVGLTEEEQDGIDIFSLKLVDGTDVASQSNAVVKKLSAFNAALARVDTNSGETTLSNKLTAMANSVKAVAAANKDNIAELQALLDEVASYVKTAQEEAQELDEDLEYEDPAIELEDGGELTSTGTGTGTGSGSNSGGIN</sequence>
<dbReference type="EMBL" id="CP109965">
    <property type="protein sequence ID" value="WAJ70845.1"/>
    <property type="molecule type" value="Genomic_DNA"/>
</dbReference>
<keyword evidence="3" id="KW-0732">Signal</keyword>
<dbReference type="RefSeq" id="WP_268075190.1">
    <property type="nucleotide sequence ID" value="NZ_CP109965.1"/>
</dbReference>
<evidence type="ECO:0008006" key="6">
    <source>
        <dbReference type="Google" id="ProtNLM"/>
    </source>
</evidence>